<keyword evidence="3 6" id="KW-0812">Transmembrane</keyword>
<evidence type="ECO:0000256" key="3">
    <source>
        <dbReference type="ARBA" id="ARBA00022692"/>
    </source>
</evidence>
<feature type="domain" description="ABC3 transporter permease C-terminal" evidence="7">
    <location>
        <begin position="54"/>
        <end position="163"/>
    </location>
</feature>
<name>A0A3M2J4V7_9CELL</name>
<organism evidence="8 9">
    <name type="scientific">Cellulomonas triticagri</name>
    <dbReference type="NCBI Taxonomy" id="2483352"/>
    <lineage>
        <taxon>Bacteria</taxon>
        <taxon>Bacillati</taxon>
        <taxon>Actinomycetota</taxon>
        <taxon>Actinomycetes</taxon>
        <taxon>Micrococcales</taxon>
        <taxon>Cellulomonadaceae</taxon>
        <taxon>Cellulomonas</taxon>
    </lineage>
</organism>
<evidence type="ECO:0000313" key="9">
    <source>
        <dbReference type="Proteomes" id="UP000269289"/>
    </source>
</evidence>
<reference evidence="8 9" key="1">
    <citation type="submission" date="2018-10" db="EMBL/GenBank/DDBJ databases">
        <title>Isolation, diversity and antifungal activity of actinobacteria from wheat.</title>
        <authorList>
            <person name="Han C."/>
        </authorList>
    </citation>
    <scope>NUCLEOTIDE SEQUENCE [LARGE SCALE GENOMIC DNA]</scope>
    <source>
        <strain evidence="8 9">NEAU-YY56</strain>
    </source>
</reference>
<dbReference type="InterPro" id="IPR003838">
    <property type="entry name" value="ABC3_permease_C"/>
</dbReference>
<comment type="subcellular location">
    <subcellularLocation>
        <location evidence="1">Cell membrane</location>
        <topology evidence="1">Multi-pass membrane protein</topology>
    </subcellularLocation>
</comment>
<accession>A0A3M2J4V7</accession>
<gene>
    <name evidence="8" type="ORF">EBM89_11565</name>
</gene>
<evidence type="ECO:0000256" key="1">
    <source>
        <dbReference type="ARBA" id="ARBA00004651"/>
    </source>
</evidence>
<proteinExistence type="predicted"/>
<dbReference type="Proteomes" id="UP000269289">
    <property type="component" value="Unassembled WGS sequence"/>
</dbReference>
<feature type="non-terminal residue" evidence="8">
    <location>
        <position position="189"/>
    </location>
</feature>
<dbReference type="Pfam" id="PF02687">
    <property type="entry name" value="FtsX"/>
    <property type="match status" value="1"/>
</dbReference>
<feature type="transmembrane region" description="Helical" evidence="6">
    <location>
        <begin position="145"/>
        <end position="172"/>
    </location>
</feature>
<evidence type="ECO:0000256" key="5">
    <source>
        <dbReference type="ARBA" id="ARBA00023136"/>
    </source>
</evidence>
<dbReference type="EMBL" id="RFFI01000059">
    <property type="protein sequence ID" value="RMI09122.1"/>
    <property type="molecule type" value="Genomic_DNA"/>
</dbReference>
<evidence type="ECO:0000313" key="8">
    <source>
        <dbReference type="EMBL" id="RMI09122.1"/>
    </source>
</evidence>
<feature type="transmembrane region" description="Helical" evidence="6">
    <location>
        <begin position="49"/>
        <end position="67"/>
    </location>
</feature>
<evidence type="ECO:0000256" key="6">
    <source>
        <dbReference type="SAM" id="Phobius"/>
    </source>
</evidence>
<comment type="caution">
    <text evidence="8">The sequence shown here is derived from an EMBL/GenBank/DDBJ whole genome shotgun (WGS) entry which is preliminary data.</text>
</comment>
<evidence type="ECO:0000259" key="7">
    <source>
        <dbReference type="Pfam" id="PF02687"/>
    </source>
</evidence>
<keyword evidence="4 6" id="KW-1133">Transmembrane helix</keyword>
<protein>
    <submittedName>
        <fullName evidence="8">FtsX-like permease family protein</fullName>
    </submittedName>
</protein>
<feature type="transmembrane region" description="Helical" evidence="6">
    <location>
        <begin position="106"/>
        <end position="125"/>
    </location>
</feature>
<dbReference type="AlphaFoldDB" id="A0A3M2J4V7"/>
<evidence type="ECO:0000256" key="4">
    <source>
        <dbReference type="ARBA" id="ARBA00022989"/>
    </source>
</evidence>
<keyword evidence="2" id="KW-1003">Cell membrane</keyword>
<evidence type="ECO:0000256" key="2">
    <source>
        <dbReference type="ARBA" id="ARBA00022475"/>
    </source>
</evidence>
<keyword evidence="5 6" id="KW-0472">Membrane</keyword>
<keyword evidence="9" id="KW-1185">Reference proteome</keyword>
<dbReference type="GO" id="GO:0005886">
    <property type="term" value="C:plasma membrane"/>
    <property type="evidence" value="ECO:0007669"/>
    <property type="project" value="UniProtKB-SubCell"/>
</dbReference>
<dbReference type="RefSeq" id="WP_122149578.1">
    <property type="nucleotide sequence ID" value="NZ_RFFI01000059.1"/>
</dbReference>
<sequence length="189" mass="19474">MSRLAAALRRRHRGAFAVLAVVVAVGALLICALAAQAVAVVRSGGVGDLTSVAMFVVIAGLLTAVLLRSCVDHLVTTRWGEYMRLRILGATRAQITSMMVGDLRGVTLLGALLGAAGATLVWTPVSETLHGLDVVDEVHPLGLVTALTATAVTVLLVCACALAGVASAAWAVCRPEPALRRRDPGARPP</sequence>